<dbReference type="Proteomes" id="UP001065593">
    <property type="component" value="Unassembled WGS sequence"/>
</dbReference>
<evidence type="ECO:0000313" key="1">
    <source>
        <dbReference type="EMBL" id="GLC88102.1"/>
    </source>
</evidence>
<comment type="caution">
    <text evidence="1">The sequence shown here is derived from an EMBL/GenBank/DDBJ whole genome shotgun (WGS) entry which is preliminary data.</text>
</comment>
<protein>
    <submittedName>
        <fullName evidence="1">Uncharacterized protein</fullName>
    </submittedName>
</protein>
<dbReference type="RefSeq" id="WP_264987814.1">
    <property type="nucleotide sequence ID" value="NZ_BRZA01000001.1"/>
</dbReference>
<accession>A0ABQ5NJ53</accession>
<name>A0ABQ5NJ53_9BACI</name>
<reference evidence="1" key="1">
    <citation type="submission" date="2022-08" db="EMBL/GenBank/DDBJ databases">
        <title>Draft genome sequence of Lysinibacillus sp. strain KH24.</title>
        <authorList>
            <person name="Kanbe H."/>
            <person name="Itoh H."/>
        </authorList>
    </citation>
    <scope>NUCLEOTIDE SEQUENCE</scope>
    <source>
        <strain evidence="1">KH24</strain>
    </source>
</reference>
<organism evidence="1 2">
    <name type="scientific">Lysinibacillus piscis</name>
    <dbReference type="NCBI Taxonomy" id="2518931"/>
    <lineage>
        <taxon>Bacteria</taxon>
        <taxon>Bacillati</taxon>
        <taxon>Bacillota</taxon>
        <taxon>Bacilli</taxon>
        <taxon>Bacillales</taxon>
        <taxon>Bacillaceae</taxon>
        <taxon>Lysinibacillus</taxon>
    </lineage>
</organism>
<dbReference type="EMBL" id="BRZA01000001">
    <property type="protein sequence ID" value="GLC88102.1"/>
    <property type="molecule type" value="Genomic_DNA"/>
</dbReference>
<proteinExistence type="predicted"/>
<keyword evidence="2" id="KW-1185">Reference proteome</keyword>
<evidence type="ECO:0000313" key="2">
    <source>
        <dbReference type="Proteomes" id="UP001065593"/>
    </source>
</evidence>
<gene>
    <name evidence="1" type="ORF">LYSBPC_12290</name>
</gene>
<sequence length="227" mass="25884">MLKQLLEERIANLPYMNLIFQSHIYELQNCKEVLGLEATSIHIQNNKIVAGYMVDQRIFLKSMAYGTTTVSFTNGKHEAVVQLFIKPSGEITVEITPYVGNFDIVPVYFRTILTDTIIAIDLKDALKNYLVRQGIMNQADDIMEVHYQSMHPNVLKNSYAGNFVLGLHPDGRNISNTEEYALANRIANLHFSKIIMQRQGQKIALSNKILLTFMISNKIFVTQELLM</sequence>